<comment type="caution">
    <text evidence="2">The sequence shown here is derived from an EMBL/GenBank/DDBJ whole genome shotgun (WGS) entry which is preliminary data.</text>
</comment>
<accession>A0ABR3RGM4</accession>
<sequence>MAPALNPSTTTSLHGYIDAATTGPNPTLPGAIVQILDAQGTSLFEHTSHTHTLKTLLSIHSCSKLIGAIAFMQLVDRGLISLDDEKAIENWLPELTSKRILIGSMDGEDLKKEYLFENLIHDITPRMLLDHTNGTGNTFFNTNLRDFLSESVAAEHEGSEYWETLLKSPLLWQPGTKTNYGQGLDWLSVLIERVTNKSLEDVLRENIFNPLGIGHSGFRGEWGGSVVASDPGVDFWPASLRLDTGDFMSIPGFAEKKVEREDAWPEGKRHVQSVGTGLVSSVADLARIYSVLLPQNEGVEPVTGKRLLSAASVAEFAKVLHPEEIRHDSRNMPTANPVFLPYENQAKHVDPTGCFGLGSAIQGEDRVLQDGRRGRSKGTVYWYGAANIAYWIDGEKGIVVVAAGNFFPFMDGKWVEFVAGLEGLIYEGLEG</sequence>
<dbReference type="Proteomes" id="UP001521785">
    <property type="component" value="Unassembled WGS sequence"/>
</dbReference>
<dbReference type="PANTHER" id="PTHR43283:SF3">
    <property type="entry name" value="BETA-LACTAMASE FAMILY PROTEIN (AFU_ORTHOLOGUE AFUA_5G07500)"/>
    <property type="match status" value="1"/>
</dbReference>
<name>A0ABR3RGM4_9PLEO</name>
<dbReference type="InterPro" id="IPR012338">
    <property type="entry name" value="Beta-lactam/transpept-like"/>
</dbReference>
<gene>
    <name evidence="2" type="ORF">SLS60_005181</name>
</gene>
<keyword evidence="3" id="KW-1185">Reference proteome</keyword>
<evidence type="ECO:0000313" key="3">
    <source>
        <dbReference type="Proteomes" id="UP001521785"/>
    </source>
</evidence>
<organism evidence="2 3">
    <name type="scientific">Paraconiothyrium brasiliense</name>
    <dbReference type="NCBI Taxonomy" id="300254"/>
    <lineage>
        <taxon>Eukaryota</taxon>
        <taxon>Fungi</taxon>
        <taxon>Dikarya</taxon>
        <taxon>Ascomycota</taxon>
        <taxon>Pezizomycotina</taxon>
        <taxon>Dothideomycetes</taxon>
        <taxon>Pleosporomycetidae</taxon>
        <taxon>Pleosporales</taxon>
        <taxon>Massarineae</taxon>
        <taxon>Didymosphaeriaceae</taxon>
        <taxon>Paraconiothyrium</taxon>
    </lineage>
</organism>
<evidence type="ECO:0000259" key="1">
    <source>
        <dbReference type="Pfam" id="PF00144"/>
    </source>
</evidence>
<proteinExistence type="predicted"/>
<protein>
    <recommendedName>
        <fullName evidence="1">Beta-lactamase-related domain-containing protein</fullName>
    </recommendedName>
</protein>
<reference evidence="2 3" key="1">
    <citation type="submission" date="2024-02" db="EMBL/GenBank/DDBJ databases">
        <title>De novo assembly and annotation of 12 fungi associated with fruit tree decline syndrome in Ontario, Canada.</title>
        <authorList>
            <person name="Sulman M."/>
            <person name="Ellouze W."/>
            <person name="Ilyukhin E."/>
        </authorList>
    </citation>
    <scope>NUCLEOTIDE SEQUENCE [LARGE SCALE GENOMIC DNA]</scope>
    <source>
        <strain evidence="2 3">M42-189</strain>
    </source>
</reference>
<dbReference type="Pfam" id="PF00144">
    <property type="entry name" value="Beta-lactamase"/>
    <property type="match status" value="1"/>
</dbReference>
<feature type="domain" description="Beta-lactamase-related" evidence="1">
    <location>
        <begin position="34"/>
        <end position="408"/>
    </location>
</feature>
<dbReference type="InterPro" id="IPR050789">
    <property type="entry name" value="Diverse_Enzym_Activities"/>
</dbReference>
<dbReference type="SUPFAM" id="SSF56601">
    <property type="entry name" value="beta-lactamase/transpeptidase-like"/>
    <property type="match status" value="1"/>
</dbReference>
<evidence type="ECO:0000313" key="2">
    <source>
        <dbReference type="EMBL" id="KAL1603593.1"/>
    </source>
</evidence>
<dbReference type="InterPro" id="IPR001466">
    <property type="entry name" value="Beta-lactam-related"/>
</dbReference>
<dbReference type="EMBL" id="JAKJXO020000006">
    <property type="protein sequence ID" value="KAL1603593.1"/>
    <property type="molecule type" value="Genomic_DNA"/>
</dbReference>
<dbReference type="Gene3D" id="3.40.710.10">
    <property type="entry name" value="DD-peptidase/beta-lactamase superfamily"/>
    <property type="match status" value="1"/>
</dbReference>
<dbReference type="PANTHER" id="PTHR43283">
    <property type="entry name" value="BETA-LACTAMASE-RELATED"/>
    <property type="match status" value="1"/>
</dbReference>